<reference evidence="2" key="1">
    <citation type="submission" date="2024-07" db="EMBL/GenBank/DDBJ databases">
        <authorList>
            <person name="Yu S.T."/>
        </authorList>
    </citation>
    <scope>NUCLEOTIDE SEQUENCE</scope>
    <source>
        <strain evidence="2">R35</strain>
    </source>
</reference>
<accession>A0AB39SHB0</accession>
<sequence length="153" mass="16731">MQARMKNPAMILPGAMEAIQGLYKATYKGGVPQQTLELVHLRASQINGCSACVDAGGRGGKKAGLTDERLWSVAAWREAPYYSDAERAALALAEEMTRLNDRSGDAVSDELWDEVADHYDEQQLSALILWIATTNFFNRLNATIKEPAGATWG</sequence>
<gene>
    <name evidence="2" type="ORF">AB5J50_46580</name>
</gene>
<feature type="domain" description="Carboxymuconolactone decarboxylase-like" evidence="1">
    <location>
        <begin position="13"/>
        <end position="95"/>
    </location>
</feature>
<dbReference type="PANTHER" id="PTHR34846">
    <property type="entry name" value="4-CARBOXYMUCONOLACTONE DECARBOXYLASE FAMILY PROTEIN (AFU_ORTHOLOGUE AFUA_6G11590)"/>
    <property type="match status" value="1"/>
</dbReference>
<dbReference type="InterPro" id="IPR029032">
    <property type="entry name" value="AhpD-like"/>
</dbReference>
<dbReference type="SUPFAM" id="SSF69118">
    <property type="entry name" value="AhpD-like"/>
    <property type="match status" value="1"/>
</dbReference>
<proteinExistence type="predicted"/>
<dbReference type="Pfam" id="PF02627">
    <property type="entry name" value="CMD"/>
    <property type="match status" value="1"/>
</dbReference>
<dbReference type="AlphaFoldDB" id="A0AB39SHB0"/>
<dbReference type="GO" id="GO:0051920">
    <property type="term" value="F:peroxiredoxin activity"/>
    <property type="evidence" value="ECO:0007669"/>
    <property type="project" value="InterPro"/>
</dbReference>
<protein>
    <submittedName>
        <fullName evidence="2">Carboxymuconolactone decarboxylase family protein</fullName>
    </submittedName>
</protein>
<dbReference type="PANTHER" id="PTHR34846:SF7">
    <property type="entry name" value="BLL7811 PROTEIN"/>
    <property type="match status" value="1"/>
</dbReference>
<dbReference type="InterPro" id="IPR004675">
    <property type="entry name" value="AhpD_core"/>
</dbReference>
<dbReference type="InterPro" id="IPR003779">
    <property type="entry name" value="CMD-like"/>
</dbReference>
<dbReference type="RefSeq" id="WP_369264592.1">
    <property type="nucleotide sequence ID" value="NZ_CP163440.1"/>
</dbReference>
<evidence type="ECO:0000259" key="1">
    <source>
        <dbReference type="Pfam" id="PF02627"/>
    </source>
</evidence>
<dbReference type="Gene3D" id="1.20.1290.10">
    <property type="entry name" value="AhpD-like"/>
    <property type="match status" value="1"/>
</dbReference>
<name>A0AB39SHB0_9ACTN</name>
<dbReference type="EMBL" id="CP163440">
    <property type="protein sequence ID" value="XDQ67725.1"/>
    <property type="molecule type" value="Genomic_DNA"/>
</dbReference>
<evidence type="ECO:0000313" key="2">
    <source>
        <dbReference type="EMBL" id="XDQ67725.1"/>
    </source>
</evidence>
<dbReference type="NCBIfam" id="TIGR00778">
    <property type="entry name" value="ahpD_dom"/>
    <property type="match status" value="1"/>
</dbReference>
<organism evidence="2">
    <name type="scientific">Streptomyces sp. R35</name>
    <dbReference type="NCBI Taxonomy" id="3238630"/>
    <lineage>
        <taxon>Bacteria</taxon>
        <taxon>Bacillati</taxon>
        <taxon>Actinomycetota</taxon>
        <taxon>Actinomycetes</taxon>
        <taxon>Kitasatosporales</taxon>
        <taxon>Streptomycetaceae</taxon>
        <taxon>Streptomyces</taxon>
    </lineage>
</organism>